<dbReference type="InterPro" id="IPR032466">
    <property type="entry name" value="Metal_Hydrolase"/>
</dbReference>
<dbReference type="OrthoDB" id="272271at2759"/>
<gene>
    <name evidence="9" type="ORF">ALTATR162_LOCUS9437</name>
</gene>
<dbReference type="GO" id="GO:0006154">
    <property type="term" value="P:adenosine catabolic process"/>
    <property type="evidence" value="ECO:0007669"/>
    <property type="project" value="TreeGrafter"/>
</dbReference>
<dbReference type="GO" id="GO:0046103">
    <property type="term" value="P:inosine biosynthetic process"/>
    <property type="evidence" value="ECO:0007669"/>
    <property type="project" value="TreeGrafter"/>
</dbReference>
<keyword evidence="4" id="KW-0378">Hydrolase</keyword>
<keyword evidence="10" id="KW-1185">Reference proteome</keyword>
<evidence type="ECO:0000256" key="1">
    <source>
        <dbReference type="ARBA" id="ARBA00001947"/>
    </source>
</evidence>
<dbReference type="SUPFAM" id="SSF51556">
    <property type="entry name" value="Metallo-dependent hydrolases"/>
    <property type="match status" value="1"/>
</dbReference>
<dbReference type="RefSeq" id="XP_043173006.1">
    <property type="nucleotide sequence ID" value="XM_043317071.1"/>
</dbReference>
<dbReference type="Proteomes" id="UP000676310">
    <property type="component" value="Unassembled WGS sequence"/>
</dbReference>
<evidence type="ECO:0000259" key="8">
    <source>
        <dbReference type="Pfam" id="PF00962"/>
    </source>
</evidence>
<dbReference type="Pfam" id="PF00962">
    <property type="entry name" value="A_deaminase"/>
    <property type="match status" value="1"/>
</dbReference>
<dbReference type="EMBL" id="CAJRGZ010000025">
    <property type="protein sequence ID" value="CAG5180811.1"/>
    <property type="molecule type" value="Genomic_DNA"/>
</dbReference>
<reference evidence="9" key="1">
    <citation type="submission" date="2021-05" db="EMBL/GenBank/DDBJ databases">
        <authorList>
            <person name="Stam R."/>
        </authorList>
    </citation>
    <scope>NUCLEOTIDE SEQUENCE</scope>
    <source>
        <strain evidence="9">CS162</strain>
    </source>
</reference>
<keyword evidence="6" id="KW-0546">Nucleotide metabolism</keyword>
<evidence type="ECO:0000256" key="5">
    <source>
        <dbReference type="ARBA" id="ARBA00022833"/>
    </source>
</evidence>
<dbReference type="GO" id="GO:0009117">
    <property type="term" value="P:nucleotide metabolic process"/>
    <property type="evidence" value="ECO:0007669"/>
    <property type="project" value="UniProtKB-KW"/>
</dbReference>
<dbReference type="GO" id="GO:0004000">
    <property type="term" value="F:adenosine deaminase activity"/>
    <property type="evidence" value="ECO:0007669"/>
    <property type="project" value="TreeGrafter"/>
</dbReference>
<comment type="cofactor">
    <cofactor evidence="1">
        <name>Zn(2+)</name>
        <dbReference type="ChEBI" id="CHEBI:29105"/>
    </cofactor>
</comment>
<evidence type="ECO:0000313" key="10">
    <source>
        <dbReference type="Proteomes" id="UP000676310"/>
    </source>
</evidence>
<feature type="domain" description="Adenosine deaminase" evidence="8">
    <location>
        <begin position="22"/>
        <end position="321"/>
    </location>
</feature>
<dbReference type="InterPro" id="IPR001365">
    <property type="entry name" value="A_deaminase_dom"/>
</dbReference>
<keyword evidence="3" id="KW-0479">Metal-binding</keyword>
<proteinExistence type="inferred from homology"/>
<organism evidence="9 10">
    <name type="scientific">Alternaria atra</name>
    <dbReference type="NCBI Taxonomy" id="119953"/>
    <lineage>
        <taxon>Eukaryota</taxon>
        <taxon>Fungi</taxon>
        <taxon>Dikarya</taxon>
        <taxon>Ascomycota</taxon>
        <taxon>Pezizomycotina</taxon>
        <taxon>Dothideomycetes</taxon>
        <taxon>Pleosporomycetidae</taxon>
        <taxon>Pleosporales</taxon>
        <taxon>Pleosporineae</taxon>
        <taxon>Pleosporaceae</taxon>
        <taxon>Alternaria</taxon>
        <taxon>Alternaria sect. Ulocladioides</taxon>
    </lineage>
</organism>
<dbReference type="PANTHER" id="PTHR11409">
    <property type="entry name" value="ADENOSINE DEAMINASE"/>
    <property type="match status" value="1"/>
</dbReference>
<dbReference type="GeneID" id="67021658"/>
<dbReference type="GO" id="GO:0046872">
    <property type="term" value="F:metal ion binding"/>
    <property type="evidence" value="ECO:0007669"/>
    <property type="project" value="UniProtKB-KW"/>
</dbReference>
<dbReference type="AlphaFoldDB" id="A0A8J2N5F3"/>
<name>A0A8J2N5F3_9PLEO</name>
<evidence type="ECO:0000256" key="2">
    <source>
        <dbReference type="ARBA" id="ARBA00006676"/>
    </source>
</evidence>
<accession>A0A8J2N5F3</accession>
<comment type="catalytic activity">
    <reaction evidence="7">
        <text>N(6)-methyl-AMP + H2O + H(+) = IMP + methylamine</text>
        <dbReference type="Rhea" id="RHEA:16001"/>
        <dbReference type="ChEBI" id="CHEBI:15377"/>
        <dbReference type="ChEBI" id="CHEBI:15378"/>
        <dbReference type="ChEBI" id="CHEBI:58053"/>
        <dbReference type="ChEBI" id="CHEBI:59338"/>
        <dbReference type="ChEBI" id="CHEBI:144842"/>
    </reaction>
    <physiologicalReaction direction="left-to-right" evidence="7">
        <dbReference type="Rhea" id="RHEA:16002"/>
    </physiologicalReaction>
</comment>
<evidence type="ECO:0000313" key="9">
    <source>
        <dbReference type="EMBL" id="CAG5180811.1"/>
    </source>
</evidence>
<evidence type="ECO:0000256" key="3">
    <source>
        <dbReference type="ARBA" id="ARBA00022723"/>
    </source>
</evidence>
<sequence length="570" mass="63562">MTAPPAVTADLPVDAAFTKGLPKIELHAHLTGSISRDCLHHIWVTKKARDPDLDLEDPLVAIPTGKVDYDIKTFFPLFSSYIYRLCSDLPSIQYSTKAVLQDFQHDGVVYVELRTTPRAIPGENVTKENYVKTILDQIKAHNHDANNTMRAFLILSIDRRNNTTEAEEVVDLAIKYQSAGVVGVDLCGDPAKGDVRIFGDSFARAKAAGLEITLHFAESETSASDLELQTLLSWQPNRLGHVIHVKEEFRKIIEQHGTGVELCLSCNVHAKMITGTYSDHHFGMWRNSSVPVALSTDDVGVFCSPLSQEYYLAAQHFHLADNYAIFALSKYVGQTIHGNFTFLPEVNPAMFAYAEIAVPFSDHDGATILLNNIFSRRWIIQLKYNTSRLQPDSNVFDVEQELEPDRKADIIRAPFVIDVPSNPGTDKSTLFNNASTEASKDDLLDIDTGYGLTCSSKYPNQHPYTKDFDRNEAVDIARTFCEGIVKSEVDTTSISPTVRDTYQFNNISRDYTLTEANARTNLGFFALTDNALFIQARNAKQFFEGVADDAKVDHCVLTYKHIISGCDTDV</sequence>
<dbReference type="InterPro" id="IPR006330">
    <property type="entry name" value="Ado/ade_deaminase"/>
</dbReference>
<evidence type="ECO:0000256" key="4">
    <source>
        <dbReference type="ARBA" id="ARBA00022801"/>
    </source>
</evidence>
<comment type="similarity">
    <text evidence="2">Belongs to the metallo-dependent hydrolases superfamily. Adenosine and AMP deaminases family.</text>
</comment>
<evidence type="ECO:0000256" key="6">
    <source>
        <dbReference type="ARBA" id="ARBA00023080"/>
    </source>
</evidence>
<keyword evidence="5" id="KW-0862">Zinc</keyword>
<comment type="caution">
    <text evidence="9">The sequence shown here is derived from an EMBL/GenBank/DDBJ whole genome shotgun (WGS) entry which is preliminary data.</text>
</comment>
<dbReference type="PANTHER" id="PTHR11409:SF42">
    <property type="entry name" value="ADENOSINE DEAMINASE-LIKE PROTEIN"/>
    <property type="match status" value="1"/>
</dbReference>
<protein>
    <recommendedName>
        <fullName evidence="8">Adenosine deaminase domain-containing protein</fullName>
    </recommendedName>
</protein>
<dbReference type="Gene3D" id="3.20.20.140">
    <property type="entry name" value="Metal-dependent hydrolases"/>
    <property type="match status" value="1"/>
</dbReference>
<evidence type="ECO:0000256" key="7">
    <source>
        <dbReference type="ARBA" id="ARBA00048787"/>
    </source>
</evidence>